<dbReference type="PROSITE" id="PS51257">
    <property type="entry name" value="PROKAR_LIPOPROTEIN"/>
    <property type="match status" value="1"/>
</dbReference>
<protein>
    <submittedName>
        <fullName evidence="5">Repeat protein</fullName>
    </submittedName>
</protein>
<feature type="compositionally biased region" description="Polar residues" evidence="2">
    <location>
        <begin position="63"/>
        <end position="78"/>
    </location>
</feature>
<feature type="compositionally biased region" description="Basic and acidic residues" evidence="2">
    <location>
        <begin position="136"/>
        <end position="156"/>
    </location>
</feature>
<dbReference type="HOGENOM" id="CLU_360851_0_0_11"/>
<dbReference type="PATRIC" id="fig|525284.18.peg.615"/>
<feature type="compositionally biased region" description="Basic and acidic residues" evidence="2">
    <location>
        <begin position="177"/>
        <end position="190"/>
    </location>
</feature>
<dbReference type="InterPro" id="IPR013378">
    <property type="entry name" value="InlB-like_B-rpt"/>
</dbReference>
<dbReference type="EMBL" id="CP002104">
    <property type="protein sequence ID" value="ADP38700.1"/>
    <property type="molecule type" value="Genomic_DNA"/>
</dbReference>
<feature type="signal peptide" evidence="4">
    <location>
        <begin position="1"/>
        <end position="31"/>
    </location>
</feature>
<keyword evidence="4" id="KW-0732">Signal</keyword>
<evidence type="ECO:0000256" key="4">
    <source>
        <dbReference type="SAM" id="SignalP"/>
    </source>
</evidence>
<proteinExistence type="predicted"/>
<feature type="chain" id="PRO_5003168100" evidence="4">
    <location>
        <begin position="32"/>
        <end position="884"/>
    </location>
</feature>
<name>E3D9F6_GARV3</name>
<evidence type="ECO:0000256" key="3">
    <source>
        <dbReference type="SAM" id="Phobius"/>
    </source>
</evidence>
<dbReference type="InterPro" id="IPR042229">
    <property type="entry name" value="Listeria/Bacterioides_rpt_sf"/>
</dbReference>
<accession>E3D9F6</accession>
<keyword evidence="3" id="KW-0472">Membrane</keyword>
<keyword evidence="3" id="KW-1133">Transmembrane helix</keyword>
<dbReference type="KEGG" id="gvg:HMPREF0421_20618"/>
<feature type="region of interest" description="Disordered" evidence="2">
    <location>
        <begin position="753"/>
        <end position="793"/>
    </location>
</feature>
<dbReference type="GeneID" id="45576573"/>
<evidence type="ECO:0000313" key="5">
    <source>
        <dbReference type="EMBL" id="ADP38700.1"/>
    </source>
</evidence>
<dbReference type="GO" id="GO:0030313">
    <property type="term" value="C:cell envelope"/>
    <property type="evidence" value="ECO:0007669"/>
    <property type="project" value="UniProtKB-SubCell"/>
</dbReference>
<dbReference type="AlphaFoldDB" id="E3D9F6"/>
<feature type="transmembrane region" description="Helical" evidence="3">
    <location>
        <begin position="858"/>
        <end position="878"/>
    </location>
</feature>
<dbReference type="RefSeq" id="WP_013399534.1">
    <property type="nucleotide sequence ID" value="NC_014644.1"/>
</dbReference>
<keyword evidence="3" id="KW-0812">Transmembrane</keyword>
<comment type="subcellular location">
    <subcellularLocation>
        <location evidence="1">Cell envelope</location>
    </subcellularLocation>
</comment>
<dbReference type="Proteomes" id="UP000001453">
    <property type="component" value="Chromosome"/>
</dbReference>
<feature type="compositionally biased region" description="Pro residues" evidence="2">
    <location>
        <begin position="754"/>
        <end position="776"/>
    </location>
</feature>
<feature type="compositionally biased region" description="Basic and acidic residues" evidence="2">
    <location>
        <begin position="96"/>
        <end position="109"/>
    </location>
</feature>
<feature type="compositionally biased region" description="Low complexity" evidence="2">
    <location>
        <begin position="117"/>
        <end position="130"/>
    </location>
</feature>
<dbReference type="NCBIfam" id="TIGR02543">
    <property type="entry name" value="List_Bact_rpt"/>
    <property type="match status" value="1"/>
</dbReference>
<reference evidence="5 6" key="1">
    <citation type="journal article" date="2010" name="PLoS ONE">
        <title>Comparative genomics of Gardnerella vaginalis strains reveals substantial differences in metabolic and virulence potential.</title>
        <authorList>
            <person name="Yeoman C.J."/>
            <person name="Yildirim S."/>
            <person name="Thomas S.M."/>
            <person name="Durkin A.S."/>
            <person name="Torralba M."/>
            <person name="Sutton G."/>
            <person name="Buhay C.J."/>
            <person name="Ding Y."/>
            <person name="Dugan-Rocha S.P."/>
            <person name="Muzny D.M."/>
            <person name="Qin X."/>
            <person name="Gibbs R.A."/>
            <person name="Leigh S.R."/>
            <person name="Stumpf R."/>
            <person name="White B.A."/>
            <person name="Highlander S.K."/>
            <person name="Nelson K.E."/>
            <person name="Wilson B.A."/>
        </authorList>
    </citation>
    <scope>NUCLEOTIDE SEQUENCE [LARGE SCALE GENOMIC DNA]</scope>
    <source>
        <strain evidence="6">ATCC 14019 / 317</strain>
    </source>
</reference>
<sequence length="884" mass="97346">MNKKTAIVLSTTMMSIATAACAFCMAQTANASENNSASDVKQNVTSVDFSNGGGAFPGDLAKSQKSVKSQENVQNDISAKSRDLAQSHASKQSQEIIRKQKSDSEDHESNFANADPSSSETRLTSSSDYSGSVADNKADKRNDPTDADKPKNDEVSTQKSVKAAKDDRASTDSTNNGEKKSEVKPNKDGIYDFSNDKNVTNPFPNVITPAEVKELQDKTTSVRPLPSIQKIFYTPYGKKFSVENGQASGDTRSINEIINTYNGRLGRVDTFIFFPRVDKESVYTADGQFYPYRSSRELKNPDGSADFDFNKAPDNKISYRLEVNGKLIGSNLADKTNITVYMRKNQTFIHVVMEGDNTHEAIFGYEGFNHEDSSGIFGYVAFLPECGAQFHFVDDLQYRKAANIKGNDDLPQRSSGEADRFSTKPFTKLDLSDLSDAKNISKVRFGNNQVVRNMYTPLLSYEGDPKKDSIKRPTMEELKNTQITGYLYYSNDIDTPKDGTFTTKNADKKPGNFNYGIVRDKDDNQLNTKHYYVTFRPIPTQLVVRYKDLQNKIESGKKFGLYVGDKQIAGDFKSSESSAAPELNALQSMITNKNTALLSEAAGYLSNGFAYLSPGNYIVKSAAEAPTNYEWVVEPENSADINSATIDAKFNIAIHKDNSISTQKVVTFVLRRKIATVKFINDDDKKPYATVKVQQGLSISGDGLTDQSMPANPTKAGFTFNGWYKDKNGTGDAFTASTIVSEDTTVYAIYTQIPPAPTPEPTPEPTPTPTPMPEPDVTPESEPKPVPDVPDDSWIPVPEIVPENPEYSVVEQPVLNPVHSSDKPVEHSVEQSFKAVDAGEDYNVKAPAKHLPDTGVSLVMSISALFVSLFAGFGLSMFKSRRKH</sequence>
<dbReference type="OrthoDB" id="3243276at2"/>
<dbReference type="Pfam" id="PF09479">
    <property type="entry name" value="Flg_new"/>
    <property type="match status" value="1"/>
</dbReference>
<evidence type="ECO:0000313" key="6">
    <source>
        <dbReference type="Proteomes" id="UP000001453"/>
    </source>
</evidence>
<feature type="region of interest" description="Disordered" evidence="2">
    <location>
        <begin position="49"/>
        <end position="196"/>
    </location>
</feature>
<evidence type="ECO:0000256" key="2">
    <source>
        <dbReference type="SAM" id="MobiDB-lite"/>
    </source>
</evidence>
<organism evidence="5 6">
    <name type="scientific">Gardnerella vaginalis (strain ATCC 14019 / 317)</name>
    <dbReference type="NCBI Taxonomy" id="525284"/>
    <lineage>
        <taxon>Bacteria</taxon>
        <taxon>Bacillati</taxon>
        <taxon>Actinomycetota</taxon>
        <taxon>Actinomycetes</taxon>
        <taxon>Bifidobacteriales</taxon>
        <taxon>Bifidobacteriaceae</taxon>
        <taxon>Gardnerella</taxon>
    </lineage>
</organism>
<gene>
    <name evidence="5" type="ordered locus">HMPREF0421_20618</name>
</gene>
<evidence type="ECO:0000256" key="1">
    <source>
        <dbReference type="ARBA" id="ARBA00004196"/>
    </source>
</evidence>
<dbReference type="Gene3D" id="2.60.40.4270">
    <property type="entry name" value="Listeria-Bacteroides repeat domain"/>
    <property type="match status" value="1"/>
</dbReference>